<evidence type="ECO:0000313" key="1">
    <source>
        <dbReference type="EMBL" id="QKF80273.1"/>
    </source>
</evidence>
<dbReference type="Proteomes" id="UP000509246">
    <property type="component" value="Chromosome"/>
</dbReference>
<dbReference type="RefSeq" id="WP_217907089.1">
    <property type="nucleotide sequence ID" value="NZ_CP053825.1"/>
</dbReference>
<sequence length="404" mass="48714">MVVKLVKNKMVCEVQRRFLLPNDDFLKILNNEKIAYSKDKIRVFFTRINPFCDIKYKKINQNYYRFSLYKLHDILDKKTYEISKKDFQHQYKKAIGNIINKTRICFEINELKFYIYKFRDNLQDLVILKIIFPTFEKAKHFSLPHFFKNYKEITDNEKFYTKNLALYGDFSKIFNSTKIIKILDKQEDIDLNFPSQIQSFVACKILLFVLLKRLKNDKIQFLQNVNVNSIKQFSLNLYQINIFLEIFHNIFEKNIMEKLKNIFLALAEQIDVDKTYEIDLEKYVFILSGKKIENIFLDIDFILKNDCEFYQGERDQILKSLVAFKLRKELVFLKKKIVKSQSNIEKEIDKINFLLCNFATMFEEKSINKLKLYFRYNKLENILLNCNKTIKKINKSIIKLKIYS</sequence>
<accession>A0A7L5ICI6</accession>
<reference evidence="1 2" key="1">
    <citation type="submission" date="2020-05" db="EMBL/GenBank/DDBJ databases">
        <title>Complete genome sequencing of Campylobacter and Arcobacter type strains.</title>
        <authorList>
            <person name="Miller W.G."/>
            <person name="Yee E."/>
        </authorList>
    </citation>
    <scope>NUCLEOTIDE SEQUENCE [LARGE SCALE GENOMIC DNA]</scope>
    <source>
        <strain evidence="1 2">CCUG 73571</strain>
    </source>
</reference>
<dbReference type="EMBL" id="CP053825">
    <property type="protein sequence ID" value="QKF80273.1"/>
    <property type="molecule type" value="Genomic_DNA"/>
</dbReference>
<dbReference type="SUPFAM" id="SSF55154">
    <property type="entry name" value="CYTH-like phosphatases"/>
    <property type="match status" value="1"/>
</dbReference>
<gene>
    <name evidence="1" type="ORF">CARM_1380</name>
</gene>
<dbReference type="GeneID" id="56587130"/>
<evidence type="ECO:0000313" key="2">
    <source>
        <dbReference type="Proteomes" id="UP000509246"/>
    </source>
</evidence>
<name>A0A7L5ICI6_9BACT</name>
<protein>
    <submittedName>
        <fullName evidence="1">CYTH-like/CthTTM-like protein</fullName>
    </submittedName>
</protein>
<dbReference type="InterPro" id="IPR033469">
    <property type="entry name" value="CYTH-like_dom_sf"/>
</dbReference>
<dbReference type="KEGG" id="carm:CARM_1380"/>
<keyword evidence="2" id="KW-1185">Reference proteome</keyword>
<dbReference type="AlphaFoldDB" id="A0A7L5ICI6"/>
<organism evidence="1 2">
    <name type="scientific">Campylobacter armoricus</name>
    <dbReference type="NCBI Taxonomy" id="2505970"/>
    <lineage>
        <taxon>Bacteria</taxon>
        <taxon>Pseudomonadati</taxon>
        <taxon>Campylobacterota</taxon>
        <taxon>Epsilonproteobacteria</taxon>
        <taxon>Campylobacterales</taxon>
        <taxon>Campylobacteraceae</taxon>
        <taxon>Campylobacter</taxon>
    </lineage>
</organism>
<dbReference type="Gene3D" id="2.40.320.10">
    <property type="entry name" value="Hypothetical Protein Pfu-838710-001"/>
    <property type="match status" value="1"/>
</dbReference>
<proteinExistence type="predicted"/>